<feature type="region of interest" description="Disordered" evidence="1">
    <location>
        <begin position="254"/>
        <end position="294"/>
    </location>
</feature>
<dbReference type="EMBL" id="QPFP01000084">
    <property type="protein sequence ID" value="TEB22906.1"/>
    <property type="molecule type" value="Genomic_DNA"/>
</dbReference>
<feature type="compositionally biased region" description="Polar residues" evidence="1">
    <location>
        <begin position="196"/>
        <end position="205"/>
    </location>
</feature>
<feature type="region of interest" description="Disordered" evidence="1">
    <location>
        <begin position="97"/>
        <end position="240"/>
    </location>
</feature>
<comment type="caution">
    <text evidence="2">The sequence shown here is derived from an EMBL/GenBank/DDBJ whole genome shotgun (WGS) entry which is preliminary data.</text>
</comment>
<gene>
    <name evidence="2" type="ORF">FA13DRAFT_1798487</name>
</gene>
<keyword evidence="3" id="KW-1185">Reference proteome</keyword>
<sequence>MATHPYKLQVPSNHQTPEEDKSMRIFLQFIVGIYILAQQILDKDPSEIIRLVELARLTIHPDYLDSYSDVLHSAYTVCCDDRRRQPPAAFIHISSTRSSNCNTDTQATRAPPEAYAEPISSRVSTSISTERDIPTENTIQAPPLSSCPGQTGATPQREPETPRPLPSAMTIADGSTKTGKVQKQRAGKRPPAPTVQPATSSTHSAPATRKPGTPYGTYVRPRDSPNGSTPASPSIVRHSPKYSRLLPLARAIPRHNHQPPMQGVHPSQPISNNARKRPADTSWESSRSKRANTAASTIPTRIACCWAAQLDGRGQHTVCCDALIPSDKQSILLHLEKAHGVKRGNSNRVMAPCLWGAQCPSRTRVTQRELATHIEEAHLKSDGKAIVCENVGCARTAIYVGKTVETEIGGSRAGGARG</sequence>
<dbReference type="Proteomes" id="UP000298030">
    <property type="component" value="Unassembled WGS sequence"/>
</dbReference>
<proteinExistence type="predicted"/>
<protein>
    <submittedName>
        <fullName evidence="2">Uncharacterized protein</fullName>
    </submittedName>
</protein>
<name>A0A4Y7SM27_COPMI</name>
<dbReference type="AlphaFoldDB" id="A0A4Y7SM27"/>
<accession>A0A4Y7SM27</accession>
<reference evidence="2 3" key="1">
    <citation type="journal article" date="2019" name="Nat. Ecol. Evol.">
        <title>Megaphylogeny resolves global patterns of mushroom evolution.</title>
        <authorList>
            <person name="Varga T."/>
            <person name="Krizsan K."/>
            <person name="Foldi C."/>
            <person name="Dima B."/>
            <person name="Sanchez-Garcia M."/>
            <person name="Sanchez-Ramirez S."/>
            <person name="Szollosi G.J."/>
            <person name="Szarkandi J.G."/>
            <person name="Papp V."/>
            <person name="Albert L."/>
            <person name="Andreopoulos W."/>
            <person name="Angelini C."/>
            <person name="Antonin V."/>
            <person name="Barry K.W."/>
            <person name="Bougher N.L."/>
            <person name="Buchanan P."/>
            <person name="Buyck B."/>
            <person name="Bense V."/>
            <person name="Catcheside P."/>
            <person name="Chovatia M."/>
            <person name="Cooper J."/>
            <person name="Damon W."/>
            <person name="Desjardin D."/>
            <person name="Finy P."/>
            <person name="Geml J."/>
            <person name="Haridas S."/>
            <person name="Hughes K."/>
            <person name="Justo A."/>
            <person name="Karasinski D."/>
            <person name="Kautmanova I."/>
            <person name="Kiss B."/>
            <person name="Kocsube S."/>
            <person name="Kotiranta H."/>
            <person name="LaButti K.M."/>
            <person name="Lechner B.E."/>
            <person name="Liimatainen K."/>
            <person name="Lipzen A."/>
            <person name="Lukacs Z."/>
            <person name="Mihaltcheva S."/>
            <person name="Morgado L.N."/>
            <person name="Niskanen T."/>
            <person name="Noordeloos M.E."/>
            <person name="Ohm R.A."/>
            <person name="Ortiz-Santana B."/>
            <person name="Ovrebo C."/>
            <person name="Racz N."/>
            <person name="Riley R."/>
            <person name="Savchenko A."/>
            <person name="Shiryaev A."/>
            <person name="Soop K."/>
            <person name="Spirin V."/>
            <person name="Szebenyi C."/>
            <person name="Tomsovsky M."/>
            <person name="Tulloss R.E."/>
            <person name="Uehling J."/>
            <person name="Grigoriev I.V."/>
            <person name="Vagvolgyi C."/>
            <person name="Papp T."/>
            <person name="Martin F.M."/>
            <person name="Miettinen O."/>
            <person name="Hibbett D.S."/>
            <person name="Nagy L.G."/>
        </authorList>
    </citation>
    <scope>NUCLEOTIDE SEQUENCE [LARGE SCALE GENOMIC DNA]</scope>
    <source>
        <strain evidence="2 3">FP101781</strain>
    </source>
</reference>
<organism evidence="2 3">
    <name type="scientific">Coprinellus micaceus</name>
    <name type="common">Glistening ink-cap mushroom</name>
    <name type="synonym">Coprinus micaceus</name>
    <dbReference type="NCBI Taxonomy" id="71717"/>
    <lineage>
        <taxon>Eukaryota</taxon>
        <taxon>Fungi</taxon>
        <taxon>Dikarya</taxon>
        <taxon>Basidiomycota</taxon>
        <taxon>Agaricomycotina</taxon>
        <taxon>Agaricomycetes</taxon>
        <taxon>Agaricomycetidae</taxon>
        <taxon>Agaricales</taxon>
        <taxon>Agaricineae</taxon>
        <taxon>Psathyrellaceae</taxon>
        <taxon>Coprinellus</taxon>
    </lineage>
</organism>
<evidence type="ECO:0000256" key="1">
    <source>
        <dbReference type="SAM" id="MobiDB-lite"/>
    </source>
</evidence>
<feature type="compositionally biased region" description="Polar residues" evidence="1">
    <location>
        <begin position="97"/>
        <end position="108"/>
    </location>
</feature>
<evidence type="ECO:0000313" key="3">
    <source>
        <dbReference type="Proteomes" id="UP000298030"/>
    </source>
</evidence>
<dbReference type="OrthoDB" id="2692486at2759"/>
<evidence type="ECO:0000313" key="2">
    <source>
        <dbReference type="EMBL" id="TEB22906.1"/>
    </source>
</evidence>